<keyword evidence="3" id="KW-0677">Repeat</keyword>
<reference evidence="10 11" key="1">
    <citation type="journal article" date="2016" name="Mol. Biol. Evol.">
        <title>Comparative Genomics of Early-Diverging Mushroom-Forming Fungi Provides Insights into the Origins of Lignocellulose Decay Capabilities.</title>
        <authorList>
            <person name="Nagy L.G."/>
            <person name="Riley R."/>
            <person name="Tritt A."/>
            <person name="Adam C."/>
            <person name="Daum C."/>
            <person name="Floudas D."/>
            <person name="Sun H."/>
            <person name="Yadav J.S."/>
            <person name="Pangilinan J."/>
            <person name="Larsson K.H."/>
            <person name="Matsuura K."/>
            <person name="Barry K."/>
            <person name="Labutti K."/>
            <person name="Kuo R."/>
            <person name="Ohm R.A."/>
            <person name="Bhattacharya S.S."/>
            <person name="Shirouzu T."/>
            <person name="Yoshinaga Y."/>
            <person name="Martin F.M."/>
            <person name="Grigoriev I.V."/>
            <person name="Hibbett D.S."/>
        </authorList>
    </citation>
    <scope>NUCLEOTIDE SEQUENCE [LARGE SCALE GENOMIC DNA]</scope>
    <source>
        <strain evidence="10 11">L-15889</strain>
    </source>
</reference>
<organism evidence="10 11">
    <name type="scientific">Daedalea quercina L-15889</name>
    <dbReference type="NCBI Taxonomy" id="1314783"/>
    <lineage>
        <taxon>Eukaryota</taxon>
        <taxon>Fungi</taxon>
        <taxon>Dikarya</taxon>
        <taxon>Basidiomycota</taxon>
        <taxon>Agaricomycotina</taxon>
        <taxon>Agaricomycetes</taxon>
        <taxon>Polyporales</taxon>
        <taxon>Fomitopsis</taxon>
    </lineage>
</organism>
<evidence type="ECO:0000256" key="8">
    <source>
        <dbReference type="SAM" id="MobiDB-lite"/>
    </source>
</evidence>
<dbReference type="PANTHER" id="PTHR40626">
    <property type="entry name" value="MIP31509P"/>
    <property type="match status" value="1"/>
</dbReference>
<feature type="region of interest" description="Disordered" evidence="8">
    <location>
        <begin position="17"/>
        <end position="46"/>
    </location>
</feature>
<evidence type="ECO:0000313" key="11">
    <source>
        <dbReference type="Proteomes" id="UP000076727"/>
    </source>
</evidence>
<dbReference type="PANTHER" id="PTHR40626:SF11">
    <property type="entry name" value="ZINC FINGER PROTEIN YPR022C"/>
    <property type="match status" value="1"/>
</dbReference>
<name>A0A165TGZ5_9APHY</name>
<dbReference type="SMART" id="SM00355">
    <property type="entry name" value="ZnF_C2H2"/>
    <property type="match status" value="2"/>
</dbReference>
<keyword evidence="6" id="KW-0539">Nucleus</keyword>
<keyword evidence="4 7" id="KW-0863">Zinc-finger</keyword>
<dbReference type="STRING" id="1314783.A0A165TGZ5"/>
<dbReference type="Gene3D" id="3.30.160.60">
    <property type="entry name" value="Classic Zinc Finger"/>
    <property type="match status" value="2"/>
</dbReference>
<keyword evidence="5" id="KW-0862">Zinc</keyword>
<comment type="subcellular location">
    <subcellularLocation>
        <location evidence="1">Nucleus</location>
    </subcellularLocation>
</comment>
<feature type="domain" description="C2H2-type" evidence="9">
    <location>
        <begin position="53"/>
        <end position="81"/>
    </location>
</feature>
<gene>
    <name evidence="10" type="ORF">DAEQUDRAFT_662433</name>
</gene>
<accession>A0A165TGZ5</accession>
<evidence type="ECO:0000256" key="1">
    <source>
        <dbReference type="ARBA" id="ARBA00004123"/>
    </source>
</evidence>
<dbReference type="Proteomes" id="UP000076727">
    <property type="component" value="Unassembled WGS sequence"/>
</dbReference>
<evidence type="ECO:0000256" key="7">
    <source>
        <dbReference type="PROSITE-ProRule" id="PRU00042"/>
    </source>
</evidence>
<keyword evidence="11" id="KW-1185">Reference proteome</keyword>
<dbReference type="PROSITE" id="PS50157">
    <property type="entry name" value="ZINC_FINGER_C2H2_2"/>
    <property type="match status" value="2"/>
</dbReference>
<evidence type="ECO:0000256" key="6">
    <source>
        <dbReference type="ARBA" id="ARBA00023242"/>
    </source>
</evidence>
<evidence type="ECO:0000256" key="2">
    <source>
        <dbReference type="ARBA" id="ARBA00022723"/>
    </source>
</evidence>
<dbReference type="SUPFAM" id="SSF57667">
    <property type="entry name" value="beta-beta-alpha zinc fingers"/>
    <property type="match status" value="1"/>
</dbReference>
<evidence type="ECO:0000256" key="3">
    <source>
        <dbReference type="ARBA" id="ARBA00022737"/>
    </source>
</evidence>
<keyword evidence="2" id="KW-0479">Metal-binding</keyword>
<dbReference type="OrthoDB" id="6365676at2759"/>
<dbReference type="GO" id="GO:0000981">
    <property type="term" value="F:DNA-binding transcription factor activity, RNA polymerase II-specific"/>
    <property type="evidence" value="ECO:0007669"/>
    <property type="project" value="InterPro"/>
</dbReference>
<evidence type="ECO:0000259" key="9">
    <source>
        <dbReference type="PROSITE" id="PS50157"/>
    </source>
</evidence>
<dbReference type="GO" id="GO:0000978">
    <property type="term" value="F:RNA polymerase II cis-regulatory region sequence-specific DNA binding"/>
    <property type="evidence" value="ECO:0007669"/>
    <property type="project" value="InterPro"/>
</dbReference>
<evidence type="ECO:0000313" key="10">
    <source>
        <dbReference type="EMBL" id="KZT73426.1"/>
    </source>
</evidence>
<dbReference type="InterPro" id="IPR036236">
    <property type="entry name" value="Znf_C2H2_sf"/>
</dbReference>
<feature type="domain" description="C2H2-type" evidence="9">
    <location>
        <begin position="83"/>
        <end position="107"/>
    </location>
</feature>
<evidence type="ECO:0000256" key="5">
    <source>
        <dbReference type="ARBA" id="ARBA00022833"/>
    </source>
</evidence>
<dbReference type="AlphaFoldDB" id="A0A165TGZ5"/>
<proteinExistence type="predicted"/>
<dbReference type="InterPro" id="IPR013087">
    <property type="entry name" value="Znf_C2H2_type"/>
</dbReference>
<protein>
    <recommendedName>
        <fullName evidence="9">C2H2-type domain-containing protein</fullName>
    </recommendedName>
</protein>
<dbReference type="Pfam" id="PF00096">
    <property type="entry name" value="zf-C2H2"/>
    <property type="match status" value="1"/>
</dbReference>
<evidence type="ECO:0000256" key="4">
    <source>
        <dbReference type="ARBA" id="ARBA00022771"/>
    </source>
</evidence>
<dbReference type="GO" id="GO:0000785">
    <property type="term" value="C:chromatin"/>
    <property type="evidence" value="ECO:0007669"/>
    <property type="project" value="TreeGrafter"/>
</dbReference>
<dbReference type="PROSITE" id="PS00028">
    <property type="entry name" value="ZINC_FINGER_C2H2_1"/>
    <property type="match status" value="2"/>
</dbReference>
<dbReference type="InterPro" id="IPR051059">
    <property type="entry name" value="VerF-like"/>
</dbReference>
<sequence>MEIDGDLVEVQYERHSGPINKYPRPHPVPGLNKKPRGRKVPTVESKERKGTTYPCRVCQRAFTRPDHMKRHMRSVHMHMEDTYICSLPFCMKSFDRRDNLLQHERKHKLYGAIHDCTKNFEGELFPGYLPHDAEPAILEAARNFVPPWLSEESQVPDIPESAAKYGGGEDLCDEDWKHKGDRYRVMREDKFLAEALAAERAEAEDRKAALQREFAPPPAIGTSRNIPLRLHPVFPADFYYGGVVPS</sequence>
<dbReference type="GO" id="GO:0005634">
    <property type="term" value="C:nucleus"/>
    <property type="evidence" value="ECO:0007669"/>
    <property type="project" value="UniProtKB-SubCell"/>
</dbReference>
<dbReference type="GO" id="GO:0008270">
    <property type="term" value="F:zinc ion binding"/>
    <property type="evidence" value="ECO:0007669"/>
    <property type="project" value="UniProtKB-KW"/>
</dbReference>
<dbReference type="EMBL" id="KV429037">
    <property type="protein sequence ID" value="KZT73426.1"/>
    <property type="molecule type" value="Genomic_DNA"/>
</dbReference>